<accession>A0A5C4Y4U4</accession>
<evidence type="ECO:0000313" key="3">
    <source>
        <dbReference type="EMBL" id="TNM70897.1"/>
    </source>
</evidence>
<dbReference type="SMART" id="SM00065">
    <property type="entry name" value="GAF"/>
    <property type="match status" value="1"/>
</dbReference>
<dbReference type="InterPro" id="IPR003018">
    <property type="entry name" value="GAF"/>
</dbReference>
<evidence type="ECO:0000313" key="2">
    <source>
        <dbReference type="EMBL" id="MBB6015146.1"/>
    </source>
</evidence>
<dbReference type="EMBL" id="VDMO01000010">
    <property type="protein sequence ID" value="TNM70897.1"/>
    <property type="molecule type" value="Genomic_DNA"/>
</dbReference>
<sequence>MPRPETTPLVRYRQLVQVLASLARSSHEVEAVVQAVHQQVGTLFHAQITLLALRQPGGDWRWELYEENQRSTQSIPFYPDGIIEGVLRGRPLSIPDIGDYLEVFPGRFRRMVREGVLLDVQVRDEPKNQRAQSMLYVPLEVRGERAGVLSIQSYEPGAFDDTDLEFLELLAQHVSIALENAALREELERLTRTDALTGLPNRRAFYHDVPLCREKARRQGRELGLVMLDVHEFKQVNDDFGHKTGDAVLATVGQILAQECPSPDAAFRLSGDEFALLVWEPRTRLEPLATRLTHALRAADWPPGPGPICLQGGVAMPPPDGDLDEWLSQADARMYTAKRRRIVGNQVDWGLDFGDAAHART</sequence>
<dbReference type="PANTHER" id="PTHR45138:SF9">
    <property type="entry name" value="DIGUANYLATE CYCLASE DGCM-RELATED"/>
    <property type="match status" value="1"/>
</dbReference>
<evidence type="ECO:0000259" key="1">
    <source>
        <dbReference type="PROSITE" id="PS50887"/>
    </source>
</evidence>
<dbReference type="AlphaFoldDB" id="A0A5C4Y4U4"/>
<dbReference type="SMART" id="SM00267">
    <property type="entry name" value="GGDEF"/>
    <property type="match status" value="1"/>
</dbReference>
<dbReference type="Gene3D" id="3.30.70.270">
    <property type="match status" value="1"/>
</dbReference>
<protein>
    <submittedName>
        <fullName evidence="2">Diguanylate cyclase (GGDEF)-like protein</fullName>
    </submittedName>
    <submittedName>
        <fullName evidence="3">Sensor domain-containing diguanylate cyclase</fullName>
    </submittedName>
</protein>
<proteinExistence type="predicted"/>
<dbReference type="InterPro" id="IPR000160">
    <property type="entry name" value="GGDEF_dom"/>
</dbReference>
<dbReference type="SUPFAM" id="SSF55073">
    <property type="entry name" value="Nucleotide cyclase"/>
    <property type="match status" value="1"/>
</dbReference>
<keyword evidence="5" id="KW-1185">Reference proteome</keyword>
<dbReference type="EMBL" id="JACHEW010000001">
    <property type="protein sequence ID" value="MBB6015146.1"/>
    <property type="molecule type" value="Genomic_DNA"/>
</dbReference>
<dbReference type="GO" id="GO:0052621">
    <property type="term" value="F:diguanylate cyclase activity"/>
    <property type="evidence" value="ECO:0007669"/>
    <property type="project" value="TreeGrafter"/>
</dbReference>
<dbReference type="SUPFAM" id="SSF55781">
    <property type="entry name" value="GAF domain-like"/>
    <property type="match status" value="1"/>
</dbReference>
<name>A0A5C4Y4U4_9DEIO</name>
<dbReference type="Proteomes" id="UP000313988">
    <property type="component" value="Unassembled WGS sequence"/>
</dbReference>
<evidence type="ECO:0000313" key="5">
    <source>
        <dbReference type="Proteomes" id="UP000629870"/>
    </source>
</evidence>
<dbReference type="Gene3D" id="3.30.450.40">
    <property type="match status" value="1"/>
</dbReference>
<organism evidence="3 4">
    <name type="scientific">Deinococcus radiopugnans ATCC 19172</name>
    <dbReference type="NCBI Taxonomy" id="585398"/>
    <lineage>
        <taxon>Bacteria</taxon>
        <taxon>Thermotogati</taxon>
        <taxon>Deinococcota</taxon>
        <taxon>Deinococci</taxon>
        <taxon>Deinococcales</taxon>
        <taxon>Deinococcaceae</taxon>
        <taxon>Deinococcus</taxon>
    </lineage>
</organism>
<dbReference type="InterPro" id="IPR050469">
    <property type="entry name" value="Diguanylate_Cyclase"/>
</dbReference>
<dbReference type="Proteomes" id="UP000629870">
    <property type="component" value="Unassembled WGS sequence"/>
</dbReference>
<dbReference type="InterPro" id="IPR043128">
    <property type="entry name" value="Rev_trsase/Diguanyl_cyclase"/>
</dbReference>
<feature type="domain" description="GGDEF" evidence="1">
    <location>
        <begin position="221"/>
        <end position="352"/>
    </location>
</feature>
<dbReference type="Pfam" id="PF01590">
    <property type="entry name" value="GAF"/>
    <property type="match status" value="1"/>
</dbReference>
<evidence type="ECO:0000313" key="4">
    <source>
        <dbReference type="Proteomes" id="UP000313988"/>
    </source>
</evidence>
<reference evidence="2 5" key="2">
    <citation type="submission" date="2020-08" db="EMBL/GenBank/DDBJ databases">
        <title>Genomic Encyclopedia of Type Strains, Phase IV (KMG-IV): sequencing the most valuable type-strain genomes for metagenomic binning, comparative biology and taxonomic classification.</title>
        <authorList>
            <person name="Goeker M."/>
        </authorList>
    </citation>
    <scope>NUCLEOTIDE SEQUENCE [LARGE SCALE GENOMIC DNA]</scope>
    <source>
        <strain evidence="2 5">DSM 12027</strain>
    </source>
</reference>
<dbReference type="CDD" id="cd01949">
    <property type="entry name" value="GGDEF"/>
    <property type="match status" value="1"/>
</dbReference>
<dbReference type="GO" id="GO:0043709">
    <property type="term" value="P:cell adhesion involved in single-species biofilm formation"/>
    <property type="evidence" value="ECO:0007669"/>
    <property type="project" value="TreeGrafter"/>
</dbReference>
<dbReference type="PROSITE" id="PS50887">
    <property type="entry name" value="GGDEF"/>
    <property type="match status" value="1"/>
</dbReference>
<gene>
    <name evidence="3" type="ORF">FHR04_10420</name>
    <name evidence="2" type="ORF">HNQ04_000370</name>
</gene>
<dbReference type="PANTHER" id="PTHR45138">
    <property type="entry name" value="REGULATORY COMPONENTS OF SENSORY TRANSDUCTION SYSTEM"/>
    <property type="match status" value="1"/>
</dbReference>
<dbReference type="GO" id="GO:0005886">
    <property type="term" value="C:plasma membrane"/>
    <property type="evidence" value="ECO:0007669"/>
    <property type="project" value="TreeGrafter"/>
</dbReference>
<comment type="caution">
    <text evidence="3">The sequence shown here is derived from an EMBL/GenBank/DDBJ whole genome shotgun (WGS) entry which is preliminary data.</text>
</comment>
<dbReference type="GO" id="GO:1902201">
    <property type="term" value="P:negative regulation of bacterial-type flagellum-dependent cell motility"/>
    <property type="evidence" value="ECO:0007669"/>
    <property type="project" value="TreeGrafter"/>
</dbReference>
<reference evidence="3 4" key="1">
    <citation type="submission" date="2019-06" db="EMBL/GenBank/DDBJ databases">
        <title>Genome sequence of Deinococcus radiopugnans ATCC 19172.</title>
        <authorList>
            <person name="Maclea K.S."/>
            <person name="Maynard C.R."/>
        </authorList>
    </citation>
    <scope>NUCLEOTIDE SEQUENCE [LARGE SCALE GENOMIC DNA]</scope>
    <source>
        <strain evidence="3 4">ATCC 19172</strain>
    </source>
</reference>
<dbReference type="OrthoDB" id="9805474at2"/>
<dbReference type="NCBIfam" id="TIGR00254">
    <property type="entry name" value="GGDEF"/>
    <property type="match status" value="1"/>
</dbReference>
<dbReference type="InterPro" id="IPR029787">
    <property type="entry name" value="Nucleotide_cyclase"/>
</dbReference>
<dbReference type="RefSeq" id="WP_139403093.1">
    <property type="nucleotide sequence ID" value="NZ_JACHEW010000001.1"/>
</dbReference>
<dbReference type="InterPro" id="IPR029016">
    <property type="entry name" value="GAF-like_dom_sf"/>
</dbReference>
<dbReference type="Pfam" id="PF00990">
    <property type="entry name" value="GGDEF"/>
    <property type="match status" value="1"/>
</dbReference>